<reference evidence="2" key="1">
    <citation type="submission" date="2019-12" db="EMBL/GenBank/DDBJ databases">
        <title>Genome sequence of Babesia ovis.</title>
        <authorList>
            <person name="Yamagishi J."/>
            <person name="Sevinc F."/>
            <person name="Xuan X."/>
        </authorList>
    </citation>
    <scope>NUCLEOTIDE SEQUENCE</scope>
    <source>
        <strain evidence="2">Selcuk</strain>
    </source>
</reference>
<feature type="domain" description="Serine aminopeptidase S33" evidence="1">
    <location>
        <begin position="3"/>
        <end position="109"/>
    </location>
</feature>
<organism evidence="2 3">
    <name type="scientific">Babesia ovis</name>
    <dbReference type="NCBI Taxonomy" id="5869"/>
    <lineage>
        <taxon>Eukaryota</taxon>
        <taxon>Sar</taxon>
        <taxon>Alveolata</taxon>
        <taxon>Apicomplexa</taxon>
        <taxon>Aconoidasida</taxon>
        <taxon>Piroplasmida</taxon>
        <taxon>Babesiidae</taxon>
        <taxon>Babesia</taxon>
    </lineage>
</organism>
<keyword evidence="3" id="KW-1185">Reference proteome</keyword>
<evidence type="ECO:0000313" key="3">
    <source>
        <dbReference type="Proteomes" id="UP001057455"/>
    </source>
</evidence>
<dbReference type="Pfam" id="PF12146">
    <property type="entry name" value="Hydrolase_4"/>
    <property type="match status" value="1"/>
</dbReference>
<dbReference type="Proteomes" id="UP001057455">
    <property type="component" value="Unassembled WGS sequence"/>
</dbReference>
<keyword evidence="2" id="KW-0378">Hydrolase</keyword>
<dbReference type="EMBL" id="BLIY01000022">
    <property type="protein sequence ID" value="GFE55559.1"/>
    <property type="molecule type" value="Genomic_DNA"/>
</dbReference>
<dbReference type="Gene3D" id="3.40.50.1820">
    <property type="entry name" value="alpha/beta hydrolase"/>
    <property type="match status" value="1"/>
</dbReference>
<accession>A0A9W5WW51</accession>
<gene>
    <name evidence="2" type="ORF">BaOVIS_029630</name>
</gene>
<proteinExistence type="predicted"/>
<dbReference type="GO" id="GO:0016787">
    <property type="term" value="F:hydrolase activity"/>
    <property type="evidence" value="ECO:0007669"/>
    <property type="project" value="UniProtKB-KW"/>
</dbReference>
<dbReference type="AlphaFoldDB" id="A0A9W5WW51"/>
<protein>
    <submittedName>
        <fullName evidence="2">Alpha beta hydrolase</fullName>
    </submittedName>
</protein>
<sequence>MARFTVLYSHGNAEDIGRVSQILMQRIAKWEADVFMYDYSGYGLSGGRPSESNVYMDVEAAYDYLTIVLGVDPNTIVAFGRSIGSGPTIHIALHRKVLGVVLQSPVASVYRVKISRVPCTIPGDIFRNIDKVNKLRVPTLILHGTKDEVIPLSASQKMALKIQEVYCRWIKGAGHNDMDGPYAVYADQALQEFYEKIMPLIPRTLLRRGVWTSSTEPKNIWEANKGCLSIENS</sequence>
<name>A0A9W5WW51_BABOV</name>
<dbReference type="OrthoDB" id="446723at2759"/>
<dbReference type="PANTHER" id="PTHR12277:SF81">
    <property type="entry name" value="PROTEIN ABHD13"/>
    <property type="match status" value="1"/>
</dbReference>
<dbReference type="PANTHER" id="PTHR12277">
    <property type="entry name" value="ALPHA/BETA HYDROLASE DOMAIN-CONTAINING PROTEIN"/>
    <property type="match status" value="1"/>
</dbReference>
<evidence type="ECO:0000313" key="2">
    <source>
        <dbReference type="EMBL" id="GFE55559.1"/>
    </source>
</evidence>
<dbReference type="InterPro" id="IPR029058">
    <property type="entry name" value="AB_hydrolase_fold"/>
</dbReference>
<comment type="caution">
    <text evidence="2">The sequence shown here is derived from an EMBL/GenBank/DDBJ whole genome shotgun (WGS) entry which is preliminary data.</text>
</comment>
<dbReference type="InterPro" id="IPR022742">
    <property type="entry name" value="Hydrolase_4"/>
</dbReference>
<dbReference type="SUPFAM" id="SSF53474">
    <property type="entry name" value="alpha/beta-Hydrolases"/>
    <property type="match status" value="1"/>
</dbReference>
<evidence type="ECO:0000259" key="1">
    <source>
        <dbReference type="Pfam" id="PF12146"/>
    </source>
</evidence>